<sequence length="189" mass="21557">MARSALGVTLILLSVLVGVFWSYPMWNEISVIKAKKEEIQSTLDRINALARKRDEIQEQYNSLSPDDLVKLNEFFPKNQELGLLILNIDKIVSSNGMILKKINASENNKTGQQKQGEEVEERFSDFPFQISVSGSYNSFLSFMKALEKSRRLIDIDRLTFDSGSVGADGKIIKSDFYEYSISAHTYWKK</sequence>
<gene>
    <name evidence="2" type="ORF">A3F23_01620</name>
</gene>
<dbReference type="GO" id="GO:0043107">
    <property type="term" value="P:type IV pilus-dependent motility"/>
    <property type="evidence" value="ECO:0007669"/>
    <property type="project" value="InterPro"/>
</dbReference>
<accession>A0A1F5WNZ0</accession>
<proteinExistence type="predicted"/>
<dbReference type="InterPro" id="IPR014717">
    <property type="entry name" value="Transl_elong_EF1B/ribsomal_bS6"/>
</dbReference>
<evidence type="ECO:0000256" key="1">
    <source>
        <dbReference type="SAM" id="Coils"/>
    </source>
</evidence>
<dbReference type="Pfam" id="PF04350">
    <property type="entry name" value="PilO"/>
    <property type="match status" value="1"/>
</dbReference>
<comment type="caution">
    <text evidence="2">The sequence shown here is derived from an EMBL/GenBank/DDBJ whole genome shotgun (WGS) entry which is preliminary data.</text>
</comment>
<evidence type="ECO:0000313" key="2">
    <source>
        <dbReference type="EMBL" id="OGF77422.1"/>
    </source>
</evidence>
<dbReference type="GO" id="GO:0043683">
    <property type="term" value="P:type IV pilus assembly"/>
    <property type="evidence" value="ECO:0007669"/>
    <property type="project" value="InterPro"/>
</dbReference>
<name>A0A1F5WNZ0_9BACT</name>
<dbReference type="PANTHER" id="PTHR39555">
    <property type="entry name" value="FIMBRIAL ASSEMBLY PROTEIN PILO-LIKE PROTEIN-RELATED"/>
    <property type="match status" value="1"/>
</dbReference>
<organism evidence="2 3">
    <name type="scientific">Candidatus Giovannonibacteria bacterium RIFCSPHIGHO2_12_FULL_43_15</name>
    <dbReference type="NCBI Taxonomy" id="1798341"/>
    <lineage>
        <taxon>Bacteria</taxon>
        <taxon>Candidatus Giovannoniibacteriota</taxon>
    </lineage>
</organism>
<dbReference type="Proteomes" id="UP000177723">
    <property type="component" value="Unassembled WGS sequence"/>
</dbReference>
<evidence type="ECO:0000313" key="3">
    <source>
        <dbReference type="Proteomes" id="UP000177723"/>
    </source>
</evidence>
<evidence type="ECO:0008006" key="4">
    <source>
        <dbReference type="Google" id="ProtNLM"/>
    </source>
</evidence>
<dbReference type="AlphaFoldDB" id="A0A1F5WNZ0"/>
<dbReference type="Gene3D" id="3.30.70.60">
    <property type="match status" value="1"/>
</dbReference>
<reference evidence="2 3" key="1">
    <citation type="journal article" date="2016" name="Nat. Commun.">
        <title>Thousands of microbial genomes shed light on interconnected biogeochemical processes in an aquifer system.</title>
        <authorList>
            <person name="Anantharaman K."/>
            <person name="Brown C.T."/>
            <person name="Hug L.A."/>
            <person name="Sharon I."/>
            <person name="Castelle C.J."/>
            <person name="Probst A.J."/>
            <person name="Thomas B.C."/>
            <person name="Singh A."/>
            <person name="Wilkins M.J."/>
            <person name="Karaoz U."/>
            <person name="Brodie E.L."/>
            <person name="Williams K.H."/>
            <person name="Hubbard S.S."/>
            <person name="Banfield J.F."/>
        </authorList>
    </citation>
    <scope>NUCLEOTIDE SEQUENCE [LARGE SCALE GENOMIC DNA]</scope>
</reference>
<protein>
    <recommendedName>
        <fullName evidence="4">Pilus assembly protein PilO</fullName>
    </recommendedName>
</protein>
<dbReference type="InterPro" id="IPR007445">
    <property type="entry name" value="PilO"/>
</dbReference>
<dbReference type="PANTHER" id="PTHR39555:SF1">
    <property type="entry name" value="TYPE IV PILUS INNER MEMBRANE COMPONENT PILO"/>
    <property type="match status" value="1"/>
</dbReference>
<keyword evidence="1" id="KW-0175">Coiled coil</keyword>
<dbReference type="EMBL" id="MFHT01000018">
    <property type="protein sequence ID" value="OGF77422.1"/>
    <property type="molecule type" value="Genomic_DNA"/>
</dbReference>
<feature type="coiled-coil region" evidence="1">
    <location>
        <begin position="32"/>
        <end position="59"/>
    </location>
</feature>